<dbReference type="EMBL" id="JAHQIW010005907">
    <property type="protein sequence ID" value="KAJ1367457.1"/>
    <property type="molecule type" value="Genomic_DNA"/>
</dbReference>
<comment type="caution">
    <text evidence="1">The sequence shown here is derived from an EMBL/GenBank/DDBJ whole genome shotgun (WGS) entry which is preliminary data.</text>
</comment>
<name>A0AAD5R0S3_PARTN</name>
<evidence type="ECO:0000313" key="2">
    <source>
        <dbReference type="Proteomes" id="UP001196413"/>
    </source>
</evidence>
<dbReference type="Proteomes" id="UP001196413">
    <property type="component" value="Unassembled WGS sequence"/>
</dbReference>
<reference evidence="1" key="1">
    <citation type="submission" date="2021-06" db="EMBL/GenBank/DDBJ databases">
        <title>Parelaphostrongylus tenuis whole genome reference sequence.</title>
        <authorList>
            <person name="Garwood T.J."/>
            <person name="Larsen P.A."/>
            <person name="Fountain-Jones N.M."/>
            <person name="Garbe J.R."/>
            <person name="Macchietto M.G."/>
            <person name="Kania S.A."/>
            <person name="Gerhold R.W."/>
            <person name="Richards J.E."/>
            <person name="Wolf T.M."/>
        </authorList>
    </citation>
    <scope>NUCLEOTIDE SEQUENCE</scope>
    <source>
        <strain evidence="1">MNPRO001-30</strain>
        <tissue evidence="1">Meninges</tissue>
    </source>
</reference>
<feature type="non-terminal residue" evidence="1">
    <location>
        <position position="78"/>
    </location>
</feature>
<dbReference type="AlphaFoldDB" id="A0AAD5R0S3"/>
<gene>
    <name evidence="1" type="ORF">KIN20_028370</name>
</gene>
<proteinExistence type="predicted"/>
<evidence type="ECO:0000313" key="1">
    <source>
        <dbReference type="EMBL" id="KAJ1367457.1"/>
    </source>
</evidence>
<accession>A0AAD5R0S3</accession>
<keyword evidence="2" id="KW-1185">Reference proteome</keyword>
<organism evidence="1 2">
    <name type="scientific">Parelaphostrongylus tenuis</name>
    <name type="common">Meningeal worm</name>
    <dbReference type="NCBI Taxonomy" id="148309"/>
    <lineage>
        <taxon>Eukaryota</taxon>
        <taxon>Metazoa</taxon>
        <taxon>Ecdysozoa</taxon>
        <taxon>Nematoda</taxon>
        <taxon>Chromadorea</taxon>
        <taxon>Rhabditida</taxon>
        <taxon>Rhabditina</taxon>
        <taxon>Rhabditomorpha</taxon>
        <taxon>Strongyloidea</taxon>
        <taxon>Metastrongylidae</taxon>
        <taxon>Parelaphostrongylus</taxon>
    </lineage>
</organism>
<protein>
    <submittedName>
        <fullName evidence="1">Uncharacterized protein</fullName>
    </submittedName>
</protein>
<sequence length="78" mass="8951">MAEFPRSQKELTLAHNGLETWGGRQNRHLKGTDFSLTTWDPGGAVLRNLKTRLLKHVQDSLYNKYTSNKTKRGPKEAR</sequence>